<dbReference type="CDD" id="cd18450">
    <property type="entry name" value="BACK_KLHL10"/>
    <property type="match status" value="1"/>
</dbReference>
<dbReference type="PANTHER" id="PTHR24412:SF172">
    <property type="entry name" value="KELCH-LIKE PROTEIN 10"/>
    <property type="match status" value="1"/>
</dbReference>
<dbReference type="Pfam" id="PF00651">
    <property type="entry name" value="BTB"/>
    <property type="match status" value="1"/>
</dbReference>
<keyword evidence="3" id="KW-0009">Actin-binding</keyword>
<reference evidence="6 7" key="1">
    <citation type="journal article" date="2024" name="Ann. Entomol. Soc. Am.">
        <title>Genomic analyses of the southern and eastern yellowjacket wasps (Hymenoptera: Vespidae) reveal evolutionary signatures of social life.</title>
        <authorList>
            <person name="Catto M.A."/>
            <person name="Caine P.B."/>
            <person name="Orr S.E."/>
            <person name="Hunt B.G."/>
            <person name="Goodisman M.A.D."/>
        </authorList>
    </citation>
    <scope>NUCLEOTIDE SEQUENCE [LARGE SCALE GENOMIC DNA]</scope>
    <source>
        <strain evidence="6">233</strain>
        <tissue evidence="6">Head and thorax</tissue>
    </source>
</reference>
<comment type="caution">
    <text evidence="6">The sequence shown here is derived from an EMBL/GenBank/DDBJ whole genome shotgun (WGS) entry which is preliminary data.</text>
</comment>
<evidence type="ECO:0000256" key="3">
    <source>
        <dbReference type="ARBA" id="ARBA00023203"/>
    </source>
</evidence>
<dbReference type="Pfam" id="PF01344">
    <property type="entry name" value="Kelch_1"/>
    <property type="match status" value="5"/>
</dbReference>
<dbReference type="SUPFAM" id="SSF54695">
    <property type="entry name" value="POZ domain"/>
    <property type="match status" value="1"/>
</dbReference>
<evidence type="ECO:0000256" key="2">
    <source>
        <dbReference type="ARBA" id="ARBA00022737"/>
    </source>
</evidence>
<protein>
    <submittedName>
        <fullName evidence="6">Kelch-like protein 10</fullName>
    </submittedName>
</protein>
<proteinExistence type="predicted"/>
<dbReference type="Gene3D" id="2.120.10.80">
    <property type="entry name" value="Kelch-type beta propeller"/>
    <property type="match status" value="1"/>
</dbReference>
<keyword evidence="2" id="KW-0677">Repeat</keyword>
<name>A0ABD2AE94_VESSQ</name>
<dbReference type="GO" id="GO:0003779">
    <property type="term" value="F:actin binding"/>
    <property type="evidence" value="ECO:0007669"/>
    <property type="project" value="UniProtKB-KW"/>
</dbReference>
<dbReference type="FunFam" id="1.25.40.420:FF:000001">
    <property type="entry name" value="Kelch-like family member 12"/>
    <property type="match status" value="1"/>
</dbReference>
<evidence type="ECO:0000256" key="4">
    <source>
        <dbReference type="SAM" id="MobiDB-lite"/>
    </source>
</evidence>
<dbReference type="PANTHER" id="PTHR24412">
    <property type="entry name" value="KELCH PROTEIN"/>
    <property type="match status" value="1"/>
</dbReference>
<organism evidence="6 7">
    <name type="scientific">Vespula squamosa</name>
    <name type="common">Southern yellow jacket</name>
    <name type="synonym">Wasp</name>
    <dbReference type="NCBI Taxonomy" id="30214"/>
    <lineage>
        <taxon>Eukaryota</taxon>
        <taxon>Metazoa</taxon>
        <taxon>Ecdysozoa</taxon>
        <taxon>Arthropoda</taxon>
        <taxon>Hexapoda</taxon>
        <taxon>Insecta</taxon>
        <taxon>Pterygota</taxon>
        <taxon>Neoptera</taxon>
        <taxon>Endopterygota</taxon>
        <taxon>Hymenoptera</taxon>
        <taxon>Apocrita</taxon>
        <taxon>Aculeata</taxon>
        <taxon>Vespoidea</taxon>
        <taxon>Vespidae</taxon>
        <taxon>Vespinae</taxon>
        <taxon>Vespula</taxon>
    </lineage>
</organism>
<dbReference type="InterPro" id="IPR011705">
    <property type="entry name" value="BACK"/>
</dbReference>
<dbReference type="EMBL" id="JAUDFV010000151">
    <property type="protein sequence ID" value="KAL2718731.1"/>
    <property type="molecule type" value="Genomic_DNA"/>
</dbReference>
<evidence type="ECO:0000259" key="5">
    <source>
        <dbReference type="PROSITE" id="PS50097"/>
    </source>
</evidence>
<sequence length="808" mass="91282">MEELQSEVRYESHSINDSLSAAIERSIELGLKSGKLECGNFWPSSVMAASLRGYVWTGFDNNESEEDSREEDLRGVFRRRGGASRGRPARNPLLILRPLLSSLPGRRLGSRPRADGQLRQDDAQEAIVAQSNITRRRFRTAAVLALKQCKRKQAARVRKCVCLPSNYALVEFPIVWSELRANRQLCDGAIRCAKDEFFPVHRAILSAVSPYFKALFTNSLKGGKSETTEVVIDSVPSEIFALILDYAYTGTCNVNADNVEQLLPLADQFEVLGVVQLCCQFLLQELKPDNCLGIFKFARHYFCRDLEEKGRRYIRHHFKQILYESSEFKELQSEELESILEDDELNVKNEEIVFEAVKTWIEYKVDERKIHVAKLLECIRYGSMSYNYFTDNVLNWKLIREDEACQRTLQSAKAYLTEQDNKQNGEIDMKNPLSRPRVPYEILFAIGGWSAGSPTSFVETYDTRADRWFLSVSTDLTPRAYHGICALNDLIYMIGGFDGNEHFNTVRCFDPVTKEWRERACMYHARCYVSVCTHGGKIYALGGYNGRTRMNSAERYEPQKNQWEMIPPMNRQRSDASAAALRNKIYIVGGFNGQEILDSAEVYDLESNQWSYIRSMISPRSGVSLVAFRDSLYALGGFNGFIRLSSGERYSPNNSEDWQEVTEMFSPRSNFATVILDDMIFVVGGFNGTTTIAYVECYDADSNEWYDASPMNLNRSALSACVISGLSNAREYSYLSKVRDLGQGQATSNGRGKPDQAGEGPAETNVAMIIDEAVGMDAAGPIDGMAEGAVANFHEEDDEAPEDFRNVE</sequence>
<dbReference type="Gene3D" id="1.25.40.420">
    <property type="match status" value="1"/>
</dbReference>
<evidence type="ECO:0000256" key="1">
    <source>
        <dbReference type="ARBA" id="ARBA00022441"/>
    </source>
</evidence>
<dbReference type="AlphaFoldDB" id="A0ABD2AE94"/>
<gene>
    <name evidence="6" type="ORF">V1478_011150</name>
</gene>
<accession>A0ABD2AE94</accession>
<dbReference type="Gene3D" id="3.30.710.10">
    <property type="entry name" value="Potassium Channel Kv1.1, Chain A"/>
    <property type="match status" value="1"/>
</dbReference>
<evidence type="ECO:0000313" key="6">
    <source>
        <dbReference type="EMBL" id="KAL2718731.1"/>
    </source>
</evidence>
<dbReference type="SMART" id="SM00612">
    <property type="entry name" value="Kelch"/>
    <property type="match status" value="6"/>
</dbReference>
<keyword evidence="7" id="KW-1185">Reference proteome</keyword>
<dbReference type="InterPro" id="IPR006652">
    <property type="entry name" value="Kelch_1"/>
</dbReference>
<dbReference type="InterPro" id="IPR011333">
    <property type="entry name" value="SKP1/BTB/POZ_sf"/>
</dbReference>
<dbReference type="SMART" id="SM00875">
    <property type="entry name" value="BACK"/>
    <property type="match status" value="1"/>
</dbReference>
<dbReference type="SUPFAM" id="SSF117281">
    <property type="entry name" value="Kelch motif"/>
    <property type="match status" value="1"/>
</dbReference>
<dbReference type="InterPro" id="IPR015915">
    <property type="entry name" value="Kelch-typ_b-propeller"/>
</dbReference>
<keyword evidence="1" id="KW-0880">Kelch repeat</keyword>
<dbReference type="Pfam" id="PF07707">
    <property type="entry name" value="BACK"/>
    <property type="match status" value="1"/>
</dbReference>
<dbReference type="Proteomes" id="UP001607302">
    <property type="component" value="Unassembled WGS sequence"/>
</dbReference>
<dbReference type="PROSITE" id="PS50097">
    <property type="entry name" value="BTB"/>
    <property type="match status" value="1"/>
</dbReference>
<feature type="domain" description="BTB" evidence="5">
    <location>
        <begin position="186"/>
        <end position="256"/>
    </location>
</feature>
<dbReference type="SMART" id="SM00225">
    <property type="entry name" value="BTB"/>
    <property type="match status" value="1"/>
</dbReference>
<dbReference type="PRINTS" id="PR00501">
    <property type="entry name" value="KELCHREPEAT"/>
</dbReference>
<evidence type="ECO:0000313" key="7">
    <source>
        <dbReference type="Proteomes" id="UP001607302"/>
    </source>
</evidence>
<dbReference type="InterPro" id="IPR000210">
    <property type="entry name" value="BTB/POZ_dom"/>
</dbReference>
<feature type="region of interest" description="Disordered" evidence="4">
    <location>
        <begin position="786"/>
        <end position="808"/>
    </location>
</feature>